<dbReference type="AlphaFoldDB" id="A0A6B3RL83"/>
<dbReference type="EMBL" id="JAAIKE010000003">
    <property type="protein sequence ID" value="NEX46827.1"/>
    <property type="molecule type" value="Genomic_DNA"/>
</dbReference>
<accession>A0A6B3RL83</accession>
<proteinExistence type="predicted"/>
<evidence type="ECO:0008006" key="3">
    <source>
        <dbReference type="Google" id="ProtNLM"/>
    </source>
</evidence>
<dbReference type="InterPro" id="IPR010985">
    <property type="entry name" value="Ribbon_hlx_hlx"/>
</dbReference>
<dbReference type="Proteomes" id="UP000481421">
    <property type="component" value="Unassembled WGS sequence"/>
</dbReference>
<sequence>MDMTEITLKLPSAMLDALRRVAAEDDVTPGQLVREAIERDLRRRATAKTPVRADERLVAPLRALLAGDFAYARTWQDLQARLCAKGYRLAESGGGLVLISHPDGNRICKGSELGHSYSALLRKFRQPFPGHSRAWLLRVHANPH</sequence>
<evidence type="ECO:0000313" key="2">
    <source>
        <dbReference type="Proteomes" id="UP000481421"/>
    </source>
</evidence>
<protein>
    <recommendedName>
        <fullName evidence="3">Ribbon-helix-helix protein, CopG family</fullName>
    </recommendedName>
</protein>
<dbReference type="GO" id="GO:0006355">
    <property type="term" value="P:regulation of DNA-templated transcription"/>
    <property type="evidence" value="ECO:0007669"/>
    <property type="project" value="InterPro"/>
</dbReference>
<keyword evidence="2" id="KW-1185">Reference proteome</keyword>
<evidence type="ECO:0000313" key="1">
    <source>
        <dbReference type="EMBL" id="NEX46827.1"/>
    </source>
</evidence>
<dbReference type="SUPFAM" id="SSF47598">
    <property type="entry name" value="Ribbon-helix-helix"/>
    <property type="match status" value="1"/>
</dbReference>
<gene>
    <name evidence="1" type="ORF">G3572_11465</name>
</gene>
<organism evidence="1 2">
    <name type="scientific">Pseudotabrizicola algicola</name>
    <dbReference type="NCBI Taxonomy" id="2709381"/>
    <lineage>
        <taxon>Bacteria</taxon>
        <taxon>Pseudomonadati</taxon>
        <taxon>Pseudomonadota</taxon>
        <taxon>Alphaproteobacteria</taxon>
        <taxon>Rhodobacterales</taxon>
        <taxon>Paracoccaceae</taxon>
        <taxon>Pseudotabrizicola</taxon>
    </lineage>
</organism>
<comment type="caution">
    <text evidence="1">The sequence shown here is derived from an EMBL/GenBank/DDBJ whole genome shotgun (WGS) entry which is preliminary data.</text>
</comment>
<name>A0A6B3RL83_9RHOB</name>
<reference evidence="1 2" key="1">
    <citation type="submission" date="2020-02" db="EMBL/GenBank/DDBJ databases">
        <title>Rhodobacter algicola sp. nov., isolated from microalga culture.</title>
        <authorList>
            <person name="Park C.-Y."/>
        </authorList>
    </citation>
    <scope>NUCLEOTIDE SEQUENCE [LARGE SCALE GENOMIC DNA]</scope>
    <source>
        <strain evidence="1 2">ETT8</strain>
    </source>
</reference>